<name>A0A2P2PKA8_RHIMU</name>
<organism evidence="1">
    <name type="scientific">Rhizophora mucronata</name>
    <name type="common">Asiatic mangrove</name>
    <dbReference type="NCBI Taxonomy" id="61149"/>
    <lineage>
        <taxon>Eukaryota</taxon>
        <taxon>Viridiplantae</taxon>
        <taxon>Streptophyta</taxon>
        <taxon>Embryophyta</taxon>
        <taxon>Tracheophyta</taxon>
        <taxon>Spermatophyta</taxon>
        <taxon>Magnoliopsida</taxon>
        <taxon>eudicotyledons</taxon>
        <taxon>Gunneridae</taxon>
        <taxon>Pentapetalae</taxon>
        <taxon>rosids</taxon>
        <taxon>fabids</taxon>
        <taxon>Malpighiales</taxon>
        <taxon>Rhizophoraceae</taxon>
        <taxon>Rhizophora</taxon>
    </lineage>
</organism>
<sequence length="93" mass="10803">MGHLKIGEYWVQMFYRQIHTNQENSMQVDSDNTSNCSNSPKGDIWSFGVVFYQMLEGRQLISSMNLDAMNLRSVDFKPTFPISRCAKSIQQFQ</sequence>
<dbReference type="EMBL" id="GGEC01074648">
    <property type="protein sequence ID" value="MBX55132.1"/>
    <property type="molecule type" value="Transcribed_RNA"/>
</dbReference>
<dbReference type="Gene3D" id="1.10.510.10">
    <property type="entry name" value="Transferase(Phosphotransferase) domain 1"/>
    <property type="match status" value="1"/>
</dbReference>
<reference evidence="1" key="1">
    <citation type="submission" date="2018-02" db="EMBL/GenBank/DDBJ databases">
        <title>Rhizophora mucronata_Transcriptome.</title>
        <authorList>
            <person name="Meera S.P."/>
            <person name="Sreeshan A."/>
            <person name="Augustine A."/>
        </authorList>
    </citation>
    <scope>NUCLEOTIDE SEQUENCE</scope>
    <source>
        <tissue evidence="1">Leaf</tissue>
    </source>
</reference>
<evidence type="ECO:0000313" key="1">
    <source>
        <dbReference type="EMBL" id="MBX55132.1"/>
    </source>
</evidence>
<dbReference type="InterPro" id="IPR011009">
    <property type="entry name" value="Kinase-like_dom_sf"/>
</dbReference>
<dbReference type="SUPFAM" id="SSF56112">
    <property type="entry name" value="Protein kinase-like (PK-like)"/>
    <property type="match status" value="1"/>
</dbReference>
<proteinExistence type="predicted"/>
<protein>
    <recommendedName>
        <fullName evidence="2">Protein kinase domain-containing protein</fullName>
    </recommendedName>
</protein>
<dbReference type="AlphaFoldDB" id="A0A2P2PKA8"/>
<evidence type="ECO:0008006" key="2">
    <source>
        <dbReference type="Google" id="ProtNLM"/>
    </source>
</evidence>
<accession>A0A2P2PKA8</accession>